<proteinExistence type="predicted"/>
<evidence type="ECO:0000256" key="1">
    <source>
        <dbReference type="SAM" id="MobiDB-lite"/>
    </source>
</evidence>
<sequence length="748" mass="83615">MAQLPVEIFEIITRYLTRADVKALRLVCREFEAKVSAQYFRNVVVPFRAELYTNLDHDENGDLTSRLFTNGMRIFESFGPHILRFALSLELDEFTLAYPPVKPAQEAVPAFWGVYRWPHETYHRYTDLEGLEQTADETDGMKKALRCLTKVNNLGLCCDAGLGFLVGPDQAVRKMNNPDPVFDVRDWRQDNRSRKNDALVTVADFNGVPRDLTSATAQHDNFKRRVLEKMISDAGFAGFYIHEAIDLLLETEGVSISNIDFDEREVAVQHRADNQPEREPAPDANNRQPLIPTNLTRAQKELLLELEWAHRAMIQSYVISIIDNAGDGCFSNLTNVTIAKIPSAHVHILCRKELWESIPSVKNVSLGVIADWRKISKPSPGVVEDIHVSPVEAVSKVYPLLNDYIGRQPNIESLRFEWICGGEFARGPYQRNQYILPAPLAESPDFIISPDGAKDPDRLLSLPFVKHFSLKNCWASPHVFFQTIRAMALQALDTLELESVSFSGPPKFAAPPANAALGAGNAGIPLAAFAPGIAAPIAGPPPMFQPLAIPLIMGPDEPPLPERLVMPKVFTWAGFCEHFSPGIKIRHLPPFRESSSSDADGPNKSEDLSPFLPEVERLKFDEGDYCLRSISFKSCGYVFVDVRTLDLRQILPTEGQAAHAIANGLRHDLFHSMQYCKDKFLARILPYLPSVEAKTLEHVFLMEQGWSKVYGEQVCEDAIADGFDCPGMGRFSGTIKGLDDVEVPMMIE</sequence>
<dbReference type="AlphaFoldDB" id="A0A9P8TRB2"/>
<organism evidence="3 4">
    <name type="scientific">Trichoderma cornu-damae</name>
    <dbReference type="NCBI Taxonomy" id="654480"/>
    <lineage>
        <taxon>Eukaryota</taxon>
        <taxon>Fungi</taxon>
        <taxon>Dikarya</taxon>
        <taxon>Ascomycota</taxon>
        <taxon>Pezizomycotina</taxon>
        <taxon>Sordariomycetes</taxon>
        <taxon>Hypocreomycetidae</taxon>
        <taxon>Hypocreales</taxon>
        <taxon>Hypocreaceae</taxon>
        <taxon>Trichoderma</taxon>
    </lineage>
</organism>
<comment type="caution">
    <text evidence="3">The sequence shown here is derived from an EMBL/GenBank/DDBJ whole genome shotgun (WGS) entry which is preliminary data.</text>
</comment>
<dbReference type="OrthoDB" id="4194555at2759"/>
<dbReference type="InterPro" id="IPR001810">
    <property type="entry name" value="F-box_dom"/>
</dbReference>
<evidence type="ECO:0000259" key="2">
    <source>
        <dbReference type="PROSITE" id="PS50181"/>
    </source>
</evidence>
<keyword evidence="4" id="KW-1185">Reference proteome</keyword>
<dbReference type="EMBL" id="JAIWOZ010000007">
    <property type="protein sequence ID" value="KAH6603321.1"/>
    <property type="molecule type" value="Genomic_DNA"/>
</dbReference>
<evidence type="ECO:0000313" key="4">
    <source>
        <dbReference type="Proteomes" id="UP000827724"/>
    </source>
</evidence>
<feature type="domain" description="F-box" evidence="2">
    <location>
        <begin position="1"/>
        <end position="43"/>
    </location>
</feature>
<feature type="compositionally biased region" description="Basic and acidic residues" evidence="1">
    <location>
        <begin position="270"/>
        <end position="281"/>
    </location>
</feature>
<feature type="region of interest" description="Disordered" evidence="1">
    <location>
        <begin position="270"/>
        <end position="291"/>
    </location>
</feature>
<evidence type="ECO:0000313" key="3">
    <source>
        <dbReference type="EMBL" id="KAH6603321.1"/>
    </source>
</evidence>
<name>A0A9P8TRB2_9HYPO</name>
<protein>
    <recommendedName>
        <fullName evidence="2">F-box domain-containing protein</fullName>
    </recommendedName>
</protein>
<dbReference type="PROSITE" id="PS50181">
    <property type="entry name" value="FBOX"/>
    <property type="match status" value="1"/>
</dbReference>
<reference evidence="3" key="1">
    <citation type="submission" date="2021-08" db="EMBL/GenBank/DDBJ databases">
        <title>Chromosome-Level Trichoderma cornu-damae using Hi-C Data.</title>
        <authorList>
            <person name="Kim C.S."/>
        </authorList>
    </citation>
    <scope>NUCLEOTIDE SEQUENCE</scope>
    <source>
        <strain evidence="3">KA19-0412C</strain>
    </source>
</reference>
<dbReference type="Proteomes" id="UP000827724">
    <property type="component" value="Unassembled WGS sequence"/>
</dbReference>
<accession>A0A9P8TRB2</accession>
<gene>
    <name evidence="3" type="ORF">Trco_008096</name>
</gene>